<sequence>MNTISRPASSNTLPPAAQQQQQQQPPSLSTTQSTTNSLTSSASSLGGGRMFPEYGLDLMEGLTDYSKEGFGGPLDPDFDYLCEYLNLAPS</sequence>
<proteinExistence type="predicted"/>
<reference evidence="3" key="1">
    <citation type="journal article" date="2014" name="Proc. Natl. Acad. Sci. U.S.A.">
        <title>Extensive sampling of basidiomycete genomes demonstrates inadequacy of the white-rot/brown-rot paradigm for wood decay fungi.</title>
        <authorList>
            <person name="Riley R."/>
            <person name="Salamov A.A."/>
            <person name="Brown D.W."/>
            <person name="Nagy L.G."/>
            <person name="Floudas D."/>
            <person name="Held B.W."/>
            <person name="Levasseur A."/>
            <person name="Lombard V."/>
            <person name="Morin E."/>
            <person name="Otillar R."/>
            <person name="Lindquist E.A."/>
            <person name="Sun H."/>
            <person name="LaButti K.M."/>
            <person name="Schmutz J."/>
            <person name="Jabbour D."/>
            <person name="Luo H."/>
            <person name="Baker S.E."/>
            <person name="Pisabarro A.G."/>
            <person name="Walton J.D."/>
            <person name="Blanchette R.A."/>
            <person name="Henrissat B."/>
            <person name="Martin F."/>
            <person name="Cullen D."/>
            <person name="Hibbett D.S."/>
            <person name="Grigoriev I.V."/>
        </authorList>
    </citation>
    <scope>NUCLEOTIDE SEQUENCE [LARGE SCALE GENOMIC DNA]</scope>
    <source>
        <strain evidence="3">FD-172 SS1</strain>
    </source>
</reference>
<feature type="compositionally biased region" description="Low complexity" evidence="1">
    <location>
        <begin position="11"/>
        <end position="44"/>
    </location>
</feature>
<evidence type="ECO:0000313" key="3">
    <source>
        <dbReference type="Proteomes" id="UP000027195"/>
    </source>
</evidence>
<protein>
    <submittedName>
        <fullName evidence="2">Uncharacterized protein</fullName>
    </submittedName>
</protein>
<evidence type="ECO:0000313" key="2">
    <source>
        <dbReference type="EMBL" id="KDQ19514.1"/>
    </source>
</evidence>
<evidence type="ECO:0000256" key="1">
    <source>
        <dbReference type="SAM" id="MobiDB-lite"/>
    </source>
</evidence>
<dbReference type="InParanoid" id="A0A067MV85"/>
<dbReference type="HOGENOM" id="CLU_2440557_0_0_1"/>
<accession>A0A067MV85</accession>
<feature type="compositionally biased region" description="Polar residues" evidence="1">
    <location>
        <begin position="1"/>
        <end position="10"/>
    </location>
</feature>
<dbReference type="AlphaFoldDB" id="A0A067MV85"/>
<dbReference type="Proteomes" id="UP000027195">
    <property type="component" value="Unassembled WGS sequence"/>
</dbReference>
<organism evidence="2 3">
    <name type="scientific">Botryobasidium botryosum (strain FD-172 SS1)</name>
    <dbReference type="NCBI Taxonomy" id="930990"/>
    <lineage>
        <taxon>Eukaryota</taxon>
        <taxon>Fungi</taxon>
        <taxon>Dikarya</taxon>
        <taxon>Basidiomycota</taxon>
        <taxon>Agaricomycotina</taxon>
        <taxon>Agaricomycetes</taxon>
        <taxon>Cantharellales</taxon>
        <taxon>Botryobasidiaceae</taxon>
        <taxon>Botryobasidium</taxon>
    </lineage>
</organism>
<gene>
    <name evidence="2" type="ORF">BOTBODRAFT_28090</name>
</gene>
<keyword evidence="3" id="KW-1185">Reference proteome</keyword>
<name>A0A067MV85_BOTB1</name>
<feature type="region of interest" description="Disordered" evidence="1">
    <location>
        <begin position="1"/>
        <end position="50"/>
    </location>
</feature>
<dbReference type="EMBL" id="KL198019">
    <property type="protein sequence ID" value="KDQ19514.1"/>
    <property type="molecule type" value="Genomic_DNA"/>
</dbReference>